<comment type="caution">
    <text evidence="1">The sequence shown here is derived from an EMBL/GenBank/DDBJ whole genome shotgun (WGS) entry which is preliminary data.</text>
</comment>
<dbReference type="RefSeq" id="WP_135282748.1">
    <property type="nucleotide sequence ID" value="NZ_SRIO01000022.1"/>
</dbReference>
<evidence type="ECO:0000313" key="2">
    <source>
        <dbReference type="Proteomes" id="UP000297890"/>
    </source>
</evidence>
<organism evidence="1 2">
    <name type="scientific">Candidatus Macondimonas diazotrophica</name>
    <dbReference type="NCBI Taxonomy" id="2305248"/>
    <lineage>
        <taxon>Bacteria</taxon>
        <taxon>Pseudomonadati</taxon>
        <taxon>Pseudomonadota</taxon>
        <taxon>Gammaproteobacteria</taxon>
        <taxon>Chromatiales</taxon>
        <taxon>Ectothiorhodospiraceae</taxon>
        <taxon>Candidatus Macondimonas</taxon>
    </lineage>
</organism>
<gene>
    <name evidence="1" type="ORF">E4680_12465</name>
</gene>
<dbReference type="Proteomes" id="UP000297890">
    <property type="component" value="Unassembled WGS sequence"/>
</dbReference>
<dbReference type="AlphaFoldDB" id="A0A4Z0F5G0"/>
<proteinExistence type="predicted"/>
<sequence length="98" mass="11248">MDDTQENEEVLSQYIKYGEALKELKEDPNFKLLITEGYIENNSKSSIDMLSIPQVIESGERPQIIERLIAVSHLTNYLKYVADSYEYAISPKEGSEDE</sequence>
<dbReference type="EMBL" id="SRIO01000022">
    <property type="protein sequence ID" value="TFZ81487.1"/>
    <property type="molecule type" value="Genomic_DNA"/>
</dbReference>
<protein>
    <submittedName>
        <fullName evidence="1">Uncharacterized protein</fullName>
    </submittedName>
</protein>
<evidence type="ECO:0000313" key="1">
    <source>
        <dbReference type="EMBL" id="TFZ81487.1"/>
    </source>
</evidence>
<accession>A0A4Z0F5G0</accession>
<reference evidence="1 2" key="1">
    <citation type="journal article" date="2019" name="ISME J.">
        <title>Candidatus Macondimonas diazotrophica, a novel gammaproteobacterial genus dominating crude-oil-contaminated coastal sediments.</title>
        <authorList>
            <person name="Karthikeyan S."/>
            <person name="Konstantinidis K."/>
        </authorList>
    </citation>
    <scope>NUCLEOTIDE SEQUENCE [LARGE SCALE GENOMIC DNA]</scope>
    <source>
        <strain evidence="1 2">KTK01</strain>
    </source>
</reference>
<keyword evidence="2" id="KW-1185">Reference proteome</keyword>
<name>A0A4Z0F5G0_9GAMM</name>